<feature type="compositionally biased region" description="Polar residues" evidence="1">
    <location>
        <begin position="25"/>
        <end position="35"/>
    </location>
</feature>
<evidence type="ECO:0000256" key="2">
    <source>
        <dbReference type="SAM" id="Phobius"/>
    </source>
</evidence>
<organism evidence="3 4">
    <name type="scientific">Actinomadura harenae</name>
    <dbReference type="NCBI Taxonomy" id="2483351"/>
    <lineage>
        <taxon>Bacteria</taxon>
        <taxon>Bacillati</taxon>
        <taxon>Actinomycetota</taxon>
        <taxon>Actinomycetes</taxon>
        <taxon>Streptosporangiales</taxon>
        <taxon>Thermomonosporaceae</taxon>
        <taxon>Actinomadura</taxon>
    </lineage>
</organism>
<dbReference type="InterPro" id="IPR010982">
    <property type="entry name" value="Lambda_DNA-bd_dom_sf"/>
</dbReference>
<sequence length="300" mass="32263">MGTFSGRMVVTPSPLAAQIPFTQRAPHSQTRSPTQPADAHTPPPASTPLQNVVTWIRLVSGARCDGVQVNASEIISAEEFGEYLRKLRGRLTQQAVARHSNIDRDALTRQRVSNIENGALPTAQQLRCYLHGCDRLGVLDGLEPVRQRIEESAARAKRAGDPTGPTGVHRVSRRLAVTVVAVAGTTAAVTGVAVALFMGRYAGDGAPEATTAPGVPDCVDGSVCFWPEPNFIGRKITLPPDYFTDSTCQPLPFVARSVQNNSRERQRLFAGTSCTGQVTILQHLNRAPLPSVAVLSFRHS</sequence>
<accession>A0A3M2LXG9</accession>
<comment type="caution">
    <text evidence="3">The sequence shown here is derived from an EMBL/GenBank/DDBJ whole genome shotgun (WGS) entry which is preliminary data.</text>
</comment>
<dbReference type="Gene3D" id="1.10.260.40">
    <property type="entry name" value="lambda repressor-like DNA-binding domains"/>
    <property type="match status" value="1"/>
</dbReference>
<keyword evidence="4" id="KW-1185">Reference proteome</keyword>
<reference evidence="3 4" key="1">
    <citation type="submission" date="2018-10" db="EMBL/GenBank/DDBJ databases">
        <title>Isolation from soil.</title>
        <authorList>
            <person name="Hu J."/>
        </authorList>
    </citation>
    <scope>NUCLEOTIDE SEQUENCE [LARGE SCALE GENOMIC DNA]</scope>
    <source>
        <strain evidence="3 4">NEAU-Ht49</strain>
    </source>
</reference>
<evidence type="ECO:0000313" key="4">
    <source>
        <dbReference type="Proteomes" id="UP000282674"/>
    </source>
</evidence>
<gene>
    <name evidence="3" type="ORF">EBO15_22695</name>
</gene>
<dbReference type="Proteomes" id="UP000282674">
    <property type="component" value="Unassembled WGS sequence"/>
</dbReference>
<dbReference type="EMBL" id="RFFG01000041">
    <property type="protein sequence ID" value="RMI41610.1"/>
    <property type="molecule type" value="Genomic_DNA"/>
</dbReference>
<keyword evidence="2" id="KW-0812">Transmembrane</keyword>
<keyword evidence="2" id="KW-0472">Membrane</keyword>
<proteinExistence type="predicted"/>
<dbReference type="CDD" id="cd00093">
    <property type="entry name" value="HTH_XRE"/>
    <property type="match status" value="1"/>
</dbReference>
<dbReference type="InterPro" id="IPR001387">
    <property type="entry name" value="Cro/C1-type_HTH"/>
</dbReference>
<protein>
    <submittedName>
        <fullName evidence="3">Uncharacterized protein</fullName>
    </submittedName>
</protein>
<dbReference type="AlphaFoldDB" id="A0A3M2LXG9"/>
<feature type="region of interest" description="Disordered" evidence="1">
    <location>
        <begin position="15"/>
        <end position="47"/>
    </location>
</feature>
<dbReference type="Pfam" id="PF03995">
    <property type="entry name" value="Inhibitor_I36"/>
    <property type="match status" value="1"/>
</dbReference>
<feature type="transmembrane region" description="Helical" evidence="2">
    <location>
        <begin position="175"/>
        <end position="198"/>
    </location>
</feature>
<evidence type="ECO:0000256" key="1">
    <source>
        <dbReference type="SAM" id="MobiDB-lite"/>
    </source>
</evidence>
<name>A0A3M2LXG9_9ACTN</name>
<evidence type="ECO:0000313" key="3">
    <source>
        <dbReference type="EMBL" id="RMI41610.1"/>
    </source>
</evidence>
<dbReference type="GO" id="GO:0003677">
    <property type="term" value="F:DNA binding"/>
    <property type="evidence" value="ECO:0007669"/>
    <property type="project" value="InterPro"/>
</dbReference>
<keyword evidence="2" id="KW-1133">Transmembrane helix</keyword>